<evidence type="ECO:0000313" key="2">
    <source>
        <dbReference type="Proteomes" id="UP000095281"/>
    </source>
</evidence>
<feature type="domain" description="Peptidase M41" evidence="1">
    <location>
        <begin position="43"/>
        <end position="187"/>
    </location>
</feature>
<dbReference type="GO" id="GO:0005524">
    <property type="term" value="F:ATP binding"/>
    <property type="evidence" value="ECO:0007669"/>
    <property type="project" value="InterPro"/>
</dbReference>
<organism evidence="2 3">
    <name type="scientific">Meloidogyne hapla</name>
    <name type="common">Root-knot nematode worm</name>
    <dbReference type="NCBI Taxonomy" id="6305"/>
    <lineage>
        <taxon>Eukaryota</taxon>
        <taxon>Metazoa</taxon>
        <taxon>Ecdysozoa</taxon>
        <taxon>Nematoda</taxon>
        <taxon>Chromadorea</taxon>
        <taxon>Rhabditida</taxon>
        <taxon>Tylenchina</taxon>
        <taxon>Tylenchomorpha</taxon>
        <taxon>Tylenchoidea</taxon>
        <taxon>Meloidogynidae</taxon>
        <taxon>Meloidogyninae</taxon>
        <taxon>Meloidogyne</taxon>
    </lineage>
</organism>
<keyword evidence="2" id="KW-1185">Reference proteome</keyword>
<evidence type="ECO:0000313" key="3">
    <source>
        <dbReference type="WBParaSite" id="MhA1_Contig326.frz3.gene12"/>
    </source>
</evidence>
<dbReference type="PANTHER" id="PTHR23076">
    <property type="entry name" value="METALLOPROTEASE M41 FTSH"/>
    <property type="match status" value="1"/>
</dbReference>
<proteinExistence type="predicted"/>
<dbReference type="GO" id="GO:0006508">
    <property type="term" value="P:proteolysis"/>
    <property type="evidence" value="ECO:0007669"/>
    <property type="project" value="InterPro"/>
</dbReference>
<dbReference type="PANTHER" id="PTHR23076:SF110">
    <property type="entry name" value="INACTIVE ATP-DEPENDENT ZINC METALLOPROTEASE FTSHI 3, CHLOROPLASTIC-RELATED"/>
    <property type="match status" value="1"/>
</dbReference>
<dbReference type="GO" id="GO:0004176">
    <property type="term" value="F:ATP-dependent peptidase activity"/>
    <property type="evidence" value="ECO:0007669"/>
    <property type="project" value="InterPro"/>
</dbReference>
<dbReference type="InterPro" id="IPR037219">
    <property type="entry name" value="Peptidase_M41-like"/>
</dbReference>
<dbReference type="Pfam" id="PF01434">
    <property type="entry name" value="Peptidase_M41"/>
    <property type="match status" value="1"/>
</dbReference>
<name>A0A1I8BNJ2_MELHA</name>
<evidence type="ECO:0000259" key="1">
    <source>
        <dbReference type="Pfam" id="PF01434"/>
    </source>
</evidence>
<accession>A0A1I8BNJ2</accession>
<dbReference type="SUPFAM" id="SSF140990">
    <property type="entry name" value="FtsH protease domain-like"/>
    <property type="match status" value="1"/>
</dbReference>
<dbReference type="Gene3D" id="1.20.58.760">
    <property type="entry name" value="Peptidase M41"/>
    <property type="match status" value="1"/>
</dbReference>
<dbReference type="AlphaFoldDB" id="A0A1I8BNJ2"/>
<dbReference type="InterPro" id="IPR000642">
    <property type="entry name" value="Peptidase_M41"/>
</dbReference>
<dbReference type="WBParaSite" id="MhA1_Contig326.frz3.gene12">
    <property type="protein sequence ID" value="MhA1_Contig326.frz3.gene12"/>
    <property type="gene ID" value="MhA1_Contig326.frz3.gene12"/>
</dbReference>
<dbReference type="GO" id="GO:0004222">
    <property type="term" value="F:metalloendopeptidase activity"/>
    <property type="evidence" value="ECO:0007669"/>
    <property type="project" value="InterPro"/>
</dbReference>
<sequence>MSQHNSQVPSILNIIGSSRTETDRFTYLVSILFVEPGPAIVQLTDEEKRRVAIHEAGHCYCAFMLNVCVKKVTIIPSGQFLGHTLLDHGQKTIWTRDEKETLMTLLLAGRASEVHFFESASTLVEDDFTKLKQIANSMFSMQMLSDNFSWVVNDSSNSNKESREEEIRQTCLKCNEQAKILIKNNHRGVEKTNFSVLKNIYQEECLRANQRLKGMKIDDETNKNC</sequence>
<dbReference type="Proteomes" id="UP000095281">
    <property type="component" value="Unplaced"/>
</dbReference>
<protein>
    <submittedName>
        <fullName evidence="3">Peptidase_M41 domain-containing protein</fullName>
    </submittedName>
</protein>
<reference evidence="3" key="1">
    <citation type="submission" date="2016-11" db="UniProtKB">
        <authorList>
            <consortium name="WormBaseParasite"/>
        </authorList>
    </citation>
    <scope>IDENTIFICATION</scope>
</reference>